<dbReference type="AlphaFoldDB" id="G9AA94"/>
<dbReference type="HOGENOM" id="CLU_020336_39_1_5"/>
<dbReference type="InterPro" id="IPR000073">
    <property type="entry name" value="AB_hydrolase_1"/>
</dbReference>
<dbReference type="GO" id="GO:0016020">
    <property type="term" value="C:membrane"/>
    <property type="evidence" value="ECO:0007669"/>
    <property type="project" value="TreeGrafter"/>
</dbReference>
<dbReference type="eggNOG" id="COG0596">
    <property type="taxonomic scope" value="Bacteria"/>
</dbReference>
<dbReference type="GO" id="GO:0016787">
    <property type="term" value="F:hydrolase activity"/>
    <property type="evidence" value="ECO:0007669"/>
    <property type="project" value="UniProtKB-KW"/>
</dbReference>
<gene>
    <name evidence="2" type="ordered locus">SFHH103_02503</name>
</gene>
<dbReference type="PATRIC" id="fig|380.5.peg.2662"/>
<dbReference type="EC" id="3.-.-.-" evidence="2"/>
<dbReference type="Proteomes" id="UP000007735">
    <property type="component" value="Chromosome"/>
</dbReference>
<keyword evidence="2" id="KW-0378">Hydrolase</keyword>
<evidence type="ECO:0000259" key="1">
    <source>
        <dbReference type="Pfam" id="PF00561"/>
    </source>
</evidence>
<dbReference type="KEGG" id="sfh:SFHH103_02503"/>
<dbReference type="PANTHER" id="PTHR43798">
    <property type="entry name" value="MONOACYLGLYCEROL LIPASE"/>
    <property type="match status" value="1"/>
</dbReference>
<dbReference type="PANTHER" id="PTHR43798:SF33">
    <property type="entry name" value="HYDROLASE, PUTATIVE (AFU_ORTHOLOGUE AFUA_2G14860)-RELATED"/>
    <property type="match status" value="1"/>
</dbReference>
<dbReference type="STRING" id="1117943.SFHH103_02503"/>
<feature type="domain" description="AB hydrolase-1" evidence="1">
    <location>
        <begin position="32"/>
        <end position="165"/>
    </location>
</feature>
<evidence type="ECO:0000313" key="2">
    <source>
        <dbReference type="EMBL" id="CCE96998.1"/>
    </source>
</evidence>
<proteinExistence type="predicted"/>
<sequence length="285" mass="32232">MQHEFVTSRLPLNVEGVQLDIATMHREGRLDPILFLHGFGSTKEDYADIVRHEAFAGHPFLAYDAPGCGATRCSDMSRISIPFLVKTAWAVLERVKFERFHLVGHSMGGLTALMLAHQRPERVLSFVNIKGNLAPEDCFLSRQIVDYPRTDSEQFLDDFIERARHAPAYASALYAASLRHKVRAGAVRGIFESMVDLSDNGDLMTKFVDLPCPKMFMYGEQYVSLSYLNHIEAQGVRLSKIPECGHFPMYSNPPAMWKEIAEFHRSTCAPEQHRKGKEPPHSNIL</sequence>
<accession>G9AA94</accession>
<dbReference type="PRINTS" id="PR00111">
    <property type="entry name" value="ABHYDROLASE"/>
</dbReference>
<dbReference type="InterPro" id="IPR050266">
    <property type="entry name" value="AB_hydrolase_sf"/>
</dbReference>
<organism evidence="2 3">
    <name type="scientific">Sinorhizobium fredii (strain HH103)</name>
    <dbReference type="NCBI Taxonomy" id="1117943"/>
    <lineage>
        <taxon>Bacteria</taxon>
        <taxon>Pseudomonadati</taxon>
        <taxon>Pseudomonadota</taxon>
        <taxon>Alphaproteobacteria</taxon>
        <taxon>Hyphomicrobiales</taxon>
        <taxon>Rhizobiaceae</taxon>
        <taxon>Sinorhizobium/Ensifer group</taxon>
        <taxon>Sinorhizobium</taxon>
    </lineage>
</organism>
<evidence type="ECO:0000313" key="3">
    <source>
        <dbReference type="Proteomes" id="UP000007735"/>
    </source>
</evidence>
<reference evidence="2 3" key="1">
    <citation type="journal article" date="2012" name="J. Bacteriol.">
        <title>Genome sequence of the soybean symbiont Sinorhizobium fredii HH103.</title>
        <authorList>
            <person name="Weidner S."/>
            <person name="Becker A."/>
            <person name="Bonilla I."/>
            <person name="Jaenicke S."/>
            <person name="Lloret J."/>
            <person name="Margaret I."/>
            <person name="Puhler A."/>
            <person name="Ruiz-Sainz J.E."/>
            <person name="Schneiker-Bekel S."/>
            <person name="Szczepanowski R."/>
            <person name="Vinardell J.M."/>
            <person name="Zehner S."/>
            <person name="Gottfert M."/>
        </authorList>
    </citation>
    <scope>NUCLEOTIDE SEQUENCE [LARGE SCALE GENOMIC DNA]</scope>
    <source>
        <strain evidence="2 3">HH103</strain>
    </source>
</reference>
<dbReference type="EMBL" id="HE616890">
    <property type="protein sequence ID" value="CCE96998.1"/>
    <property type="molecule type" value="Genomic_DNA"/>
</dbReference>
<dbReference type="Pfam" id="PF00561">
    <property type="entry name" value="Abhydrolase_1"/>
    <property type="match status" value="1"/>
</dbReference>
<protein>
    <submittedName>
        <fullName evidence="2">Alpha/beta hydrolase</fullName>
        <ecNumber evidence="2">3.-.-.-</ecNumber>
    </submittedName>
</protein>
<dbReference type="RefSeq" id="WP_014329431.1">
    <property type="nucleotide sequence ID" value="NC_016812.1"/>
</dbReference>
<name>G9AA94_SINF1</name>
<dbReference type="InterPro" id="IPR029058">
    <property type="entry name" value="AB_hydrolase_fold"/>
</dbReference>
<dbReference type="SUPFAM" id="SSF53474">
    <property type="entry name" value="alpha/beta-Hydrolases"/>
    <property type="match status" value="1"/>
</dbReference>
<dbReference type="Gene3D" id="3.40.50.1820">
    <property type="entry name" value="alpha/beta hydrolase"/>
    <property type="match status" value="1"/>
</dbReference>